<feature type="chain" id="PRO_5020575742" description="DUF1579 domain-containing protein" evidence="1">
    <location>
        <begin position="19"/>
        <end position="172"/>
    </location>
</feature>
<evidence type="ECO:0000313" key="3">
    <source>
        <dbReference type="Proteomes" id="UP000305848"/>
    </source>
</evidence>
<protein>
    <recommendedName>
        <fullName evidence="4">DUF1579 domain-containing protein</fullName>
    </recommendedName>
</protein>
<dbReference type="EMBL" id="SZQL01000008">
    <property type="protein sequence ID" value="TKK68257.1"/>
    <property type="molecule type" value="Genomic_DNA"/>
</dbReference>
<feature type="signal peptide" evidence="1">
    <location>
        <begin position="1"/>
        <end position="18"/>
    </location>
</feature>
<organism evidence="2 3">
    <name type="scientific">Ilyomonas limi</name>
    <dbReference type="NCBI Taxonomy" id="2575867"/>
    <lineage>
        <taxon>Bacteria</taxon>
        <taxon>Pseudomonadati</taxon>
        <taxon>Bacteroidota</taxon>
        <taxon>Chitinophagia</taxon>
        <taxon>Chitinophagales</taxon>
        <taxon>Chitinophagaceae</taxon>
        <taxon>Ilyomonas</taxon>
    </lineage>
</organism>
<reference evidence="2 3" key="1">
    <citation type="submission" date="2019-05" db="EMBL/GenBank/DDBJ databases">
        <title>Panacibacter sp. strain 17mud1-8 Genome sequencing and assembly.</title>
        <authorList>
            <person name="Chhetri G."/>
        </authorList>
    </citation>
    <scope>NUCLEOTIDE SEQUENCE [LARGE SCALE GENOMIC DNA]</scope>
    <source>
        <strain evidence="2 3">17mud1-8</strain>
    </source>
</reference>
<evidence type="ECO:0008006" key="4">
    <source>
        <dbReference type="Google" id="ProtNLM"/>
    </source>
</evidence>
<evidence type="ECO:0000313" key="2">
    <source>
        <dbReference type="EMBL" id="TKK68257.1"/>
    </source>
</evidence>
<proteinExistence type="predicted"/>
<keyword evidence="3" id="KW-1185">Reference proteome</keyword>
<comment type="caution">
    <text evidence="2">The sequence shown here is derived from an EMBL/GenBank/DDBJ whole genome shotgun (WGS) entry which is preliminary data.</text>
</comment>
<evidence type="ECO:0000256" key="1">
    <source>
        <dbReference type="SAM" id="SignalP"/>
    </source>
</evidence>
<dbReference type="AlphaFoldDB" id="A0A4U3L3Z1"/>
<dbReference type="OrthoDB" id="1121396at2"/>
<keyword evidence="1" id="KW-0732">Signal</keyword>
<dbReference type="RefSeq" id="WP_137261936.1">
    <property type="nucleotide sequence ID" value="NZ_SZQL01000008.1"/>
</dbReference>
<dbReference type="Proteomes" id="UP000305848">
    <property type="component" value="Unassembled WGS sequence"/>
</dbReference>
<gene>
    <name evidence="2" type="ORF">FC093_11520</name>
</gene>
<accession>A0A4U3L3Z1</accession>
<sequence length="172" mass="19834">MKTILLISCIIMSFQVIAQSNNQPPCSSPEAHQFDFWIGDWNITYSDTAHATNHVEKLMNDCTVQENFNDPPKNYMGKSWSVYNANYKHWQQTWVDNQGGYIALTGGMQGDSMILITAERTVPTNISSTGKMINRMVYYNITKDAFDWDWESSIDGGITWKSNWRLHYSRKS</sequence>
<name>A0A4U3L3Z1_9BACT</name>